<accession>A0A376DFW9</accession>
<keyword evidence="1" id="KW-0812">Transmembrane</keyword>
<sequence length="99" mass="11276">MTDVSSTSSSTTRRLRAFFQQQMQYWRMYLARQSRKVGLEGKLRQAVMLLSAVLMMALLMAGFLLFNLLALSVALIGGVLALFRPRRPIMRGPRHSNPF</sequence>
<dbReference type="RefSeq" id="WP_024524621.1">
    <property type="nucleotide sequence ID" value="NZ_CP016043.1"/>
</dbReference>
<feature type="transmembrane region" description="Helical" evidence="1">
    <location>
        <begin position="52"/>
        <end position="83"/>
    </location>
</feature>
<evidence type="ECO:0000313" key="4">
    <source>
        <dbReference type="Proteomes" id="UP000175893"/>
    </source>
</evidence>
<keyword evidence="4" id="KW-1185">Reference proteome</keyword>
<organism evidence="3 5">
    <name type="scientific">Edwardsiella hoshinae</name>
    <dbReference type="NCBI Taxonomy" id="93378"/>
    <lineage>
        <taxon>Bacteria</taxon>
        <taxon>Pseudomonadati</taxon>
        <taxon>Pseudomonadota</taxon>
        <taxon>Gammaproteobacteria</taxon>
        <taxon>Enterobacterales</taxon>
        <taxon>Hafniaceae</taxon>
        <taxon>Edwardsiella</taxon>
    </lineage>
</organism>
<evidence type="ECO:0000313" key="5">
    <source>
        <dbReference type="Proteomes" id="UP000255248"/>
    </source>
</evidence>
<gene>
    <name evidence="2" type="ORF">A9798_09295</name>
    <name evidence="3" type="ORF">NCTC12121_01905</name>
</gene>
<protein>
    <submittedName>
        <fullName evidence="3">Uncharacterized protein</fullName>
    </submittedName>
</protein>
<dbReference type="KEGG" id="eho:A9798_09295"/>
<reference evidence="3 5" key="2">
    <citation type="submission" date="2018-06" db="EMBL/GenBank/DDBJ databases">
        <authorList>
            <consortium name="Pathogen Informatics"/>
            <person name="Doyle S."/>
        </authorList>
    </citation>
    <scope>NUCLEOTIDE SEQUENCE [LARGE SCALE GENOMIC DNA]</scope>
    <source>
        <strain evidence="3 5">NCTC12121</strain>
    </source>
</reference>
<dbReference type="EMBL" id="CP016043">
    <property type="protein sequence ID" value="AOV97138.1"/>
    <property type="molecule type" value="Genomic_DNA"/>
</dbReference>
<keyword evidence="1" id="KW-0472">Membrane</keyword>
<keyword evidence="1" id="KW-1133">Transmembrane helix</keyword>
<evidence type="ECO:0000313" key="3">
    <source>
        <dbReference type="EMBL" id="STC88737.1"/>
    </source>
</evidence>
<dbReference type="STRING" id="93378.A9798_09295"/>
<evidence type="ECO:0000256" key="1">
    <source>
        <dbReference type="SAM" id="Phobius"/>
    </source>
</evidence>
<dbReference type="Proteomes" id="UP000255248">
    <property type="component" value="Unassembled WGS sequence"/>
</dbReference>
<name>A0A376DFW9_9GAMM</name>
<dbReference type="EMBL" id="UFXZ01000001">
    <property type="protein sequence ID" value="STC88737.1"/>
    <property type="molecule type" value="Genomic_DNA"/>
</dbReference>
<evidence type="ECO:0000313" key="2">
    <source>
        <dbReference type="EMBL" id="AOV97138.1"/>
    </source>
</evidence>
<proteinExistence type="predicted"/>
<dbReference type="OrthoDB" id="6638000at2"/>
<dbReference type="Proteomes" id="UP000175893">
    <property type="component" value="Chromosome"/>
</dbReference>
<reference evidence="2 4" key="1">
    <citation type="submission" date="2016-06" db="EMBL/GenBank/DDBJ databases">
        <title>Complete genome sequence of Edwardsiella hoshinae ATCC 35051.</title>
        <authorList>
            <person name="Reichley S.R."/>
            <person name="Waldbieser G.C."/>
            <person name="Lawrence M.L."/>
            <person name="Griffin M.J."/>
        </authorList>
    </citation>
    <scope>NUCLEOTIDE SEQUENCE [LARGE SCALE GENOMIC DNA]</scope>
    <source>
        <strain evidence="2 4">ATCC 35051</strain>
    </source>
</reference>
<dbReference type="AlphaFoldDB" id="A0A376DFW9"/>